<name>A0A914PXC9_9BILA</name>
<comment type="cofactor">
    <cofactor evidence="1">
        <name>Mg(2+)</name>
        <dbReference type="ChEBI" id="CHEBI:18420"/>
    </cofactor>
</comment>
<feature type="compositionally biased region" description="Low complexity" evidence="2">
    <location>
        <begin position="827"/>
        <end position="856"/>
    </location>
</feature>
<feature type="region of interest" description="Disordered" evidence="2">
    <location>
        <begin position="827"/>
        <end position="910"/>
    </location>
</feature>
<keyword evidence="1" id="KW-0347">Helicase</keyword>
<keyword evidence="5" id="KW-1185">Reference proteome</keyword>
<organism evidence="5 6">
    <name type="scientific">Panagrolaimus davidi</name>
    <dbReference type="NCBI Taxonomy" id="227884"/>
    <lineage>
        <taxon>Eukaryota</taxon>
        <taxon>Metazoa</taxon>
        <taxon>Ecdysozoa</taxon>
        <taxon>Nematoda</taxon>
        <taxon>Chromadorea</taxon>
        <taxon>Rhabditida</taxon>
        <taxon>Tylenchina</taxon>
        <taxon>Panagrolaimomorpha</taxon>
        <taxon>Panagrolaimoidea</taxon>
        <taxon>Panagrolaimidae</taxon>
        <taxon>Panagrolaimus</taxon>
    </lineage>
</organism>
<keyword evidence="1" id="KW-0067">ATP-binding</keyword>
<accession>A0A914PXC9</accession>
<dbReference type="GO" id="GO:0006310">
    <property type="term" value="P:DNA recombination"/>
    <property type="evidence" value="ECO:0007669"/>
    <property type="project" value="UniProtKB-KW"/>
</dbReference>
<proteinExistence type="inferred from homology"/>
<feature type="compositionally biased region" description="Polar residues" evidence="2">
    <location>
        <begin position="880"/>
        <end position="895"/>
    </location>
</feature>
<dbReference type="WBParaSite" id="PDA_v2.g19523.t1">
    <property type="protein sequence ID" value="PDA_v2.g19523.t1"/>
    <property type="gene ID" value="PDA_v2.g19523"/>
</dbReference>
<dbReference type="Pfam" id="PF21530">
    <property type="entry name" value="Pif1_2B_dom"/>
    <property type="match status" value="1"/>
</dbReference>
<comment type="catalytic activity">
    <reaction evidence="1">
        <text>ATP + H2O = ADP + phosphate + H(+)</text>
        <dbReference type="Rhea" id="RHEA:13065"/>
        <dbReference type="ChEBI" id="CHEBI:15377"/>
        <dbReference type="ChEBI" id="CHEBI:15378"/>
        <dbReference type="ChEBI" id="CHEBI:30616"/>
        <dbReference type="ChEBI" id="CHEBI:43474"/>
        <dbReference type="ChEBI" id="CHEBI:456216"/>
        <dbReference type="EC" id="5.6.2.3"/>
    </reaction>
</comment>
<dbReference type="GO" id="GO:0043139">
    <property type="term" value="F:5'-3' DNA helicase activity"/>
    <property type="evidence" value="ECO:0007669"/>
    <property type="project" value="UniProtKB-EC"/>
</dbReference>
<dbReference type="Gene3D" id="3.40.50.300">
    <property type="entry name" value="P-loop containing nucleotide triphosphate hydrolases"/>
    <property type="match status" value="2"/>
</dbReference>
<evidence type="ECO:0000256" key="2">
    <source>
        <dbReference type="SAM" id="MobiDB-lite"/>
    </source>
</evidence>
<feature type="domain" description="DNA helicase Pif1-like 2B" evidence="4">
    <location>
        <begin position="549"/>
        <end position="587"/>
    </location>
</feature>
<dbReference type="PANTHER" id="PTHR10492:SF57">
    <property type="entry name" value="ATP-DEPENDENT DNA HELICASE"/>
    <property type="match status" value="1"/>
</dbReference>
<dbReference type="CDD" id="cd18809">
    <property type="entry name" value="SF1_C_RecD"/>
    <property type="match status" value="1"/>
</dbReference>
<comment type="similarity">
    <text evidence="1">Belongs to the helicase family.</text>
</comment>
<evidence type="ECO:0000256" key="1">
    <source>
        <dbReference type="RuleBase" id="RU363044"/>
    </source>
</evidence>
<evidence type="ECO:0000313" key="6">
    <source>
        <dbReference type="WBParaSite" id="PDA_v2.g19523.t1"/>
    </source>
</evidence>
<evidence type="ECO:0000259" key="4">
    <source>
        <dbReference type="Pfam" id="PF21530"/>
    </source>
</evidence>
<sequence>MLTAFFKLVQSELNDDRIDKDDQTRAPNLYYHQVVEKYWYNIKAKKWIRRDRNRNTIGRLQSIAPSNVERFCLRELLKVIKGPKCYNDLKSKPGKTDKWFATFREAAVAHGLYIGDEICYNILFEVKEYASARECRQTFAMLLIHHQPDNAQKLWDDFEDQFLDRGPLPNDEKIRRARAHVASILFYHNKSFKDFNMEDVSHDDLIDAINDTFTNIVPDGDARYDIMNHLQQNFVRSVLASFNNLSNKSRERLFFLQAPGGTGKTFTFNTIARILRERGLKVITVASTGIAAILLDGGQTAHSAFRIPLDTAENPNISAQSELAKMIREAHCIIWDEAPMQHKSVLERVNYIIRELAGIENHQSLFGNKTMILGGDFKQLLPVMKKQQPRAAYEASILCSDLFRDNFKIYTLTLNQRAILDPTYAAWLNDVSNGLWTTKFGPNMLQVAPEIVEYNRDALIDFVYPQTIFDVDLTVDATMEEYINQVKGIALLAPINVNVDALNTTINSRLNGEAQTYVAINSMPTDAYIGDFEFGNDYNSDELNLFEDPSIPPHALALKIGSVVMLSRNISTHLGLCNGTRMVVKQLYESHIKCQITTGDHAGEIHSVFPIPNMYSNKEAEEQFPSFSRFQLPIRPAFAITINKSQGQTLDRVGIMLDSQCFAHGQLYVALSRVRSRNNIKVYVGPEYIGTHDGVRIAHATNIVFPEVLRTIQVLTVDVQIPQPPPQPQQPYSPLSSQWPDDPQQPAIVTQSTQQSTQTSSSQRLLPRIRRLLSSQQPPSSSSFAASQHLPPNTPPPLSWRSFPSPSNLLSEPPLSSQVILNWSSQSAAASSHSTPNNISAPPSQQQPPTSSVPSSQNPPPYTPSPASFLSPTPVPVLLQPSQQRPSTLSLSASQDPPPFKPSPASFLSPSPAPVVSPIYLSEVSSLNVNDLALSPPQSVIT</sequence>
<keyword evidence="1" id="KW-0227">DNA damage</keyword>
<dbReference type="EC" id="5.6.2.3" evidence="1"/>
<dbReference type="InterPro" id="IPR010285">
    <property type="entry name" value="DNA_helicase_pif1-like_DEAD"/>
</dbReference>
<evidence type="ECO:0000313" key="5">
    <source>
        <dbReference type="Proteomes" id="UP000887578"/>
    </source>
</evidence>
<dbReference type="InterPro" id="IPR027417">
    <property type="entry name" value="P-loop_NTPase"/>
</dbReference>
<feature type="region of interest" description="Disordered" evidence="2">
    <location>
        <begin position="721"/>
        <end position="811"/>
    </location>
</feature>
<evidence type="ECO:0000259" key="3">
    <source>
        <dbReference type="Pfam" id="PF05970"/>
    </source>
</evidence>
<dbReference type="Pfam" id="PF05970">
    <property type="entry name" value="PIF1"/>
    <property type="match status" value="1"/>
</dbReference>
<keyword evidence="1" id="KW-0378">Hydrolase</keyword>
<dbReference type="GO" id="GO:0006281">
    <property type="term" value="P:DNA repair"/>
    <property type="evidence" value="ECO:0007669"/>
    <property type="project" value="UniProtKB-KW"/>
</dbReference>
<keyword evidence="1" id="KW-0547">Nucleotide-binding</keyword>
<dbReference type="GO" id="GO:0000723">
    <property type="term" value="P:telomere maintenance"/>
    <property type="evidence" value="ECO:0007669"/>
    <property type="project" value="InterPro"/>
</dbReference>
<reference evidence="6" key="1">
    <citation type="submission" date="2022-11" db="UniProtKB">
        <authorList>
            <consortium name="WormBaseParasite"/>
        </authorList>
    </citation>
    <scope>IDENTIFICATION</scope>
</reference>
<dbReference type="PANTHER" id="PTHR10492">
    <property type="match status" value="1"/>
</dbReference>
<dbReference type="SUPFAM" id="SSF52540">
    <property type="entry name" value="P-loop containing nucleoside triphosphate hydrolases"/>
    <property type="match status" value="2"/>
</dbReference>
<feature type="domain" description="DNA helicase Pif1-like DEAD-box helicase" evidence="3">
    <location>
        <begin position="237"/>
        <end position="426"/>
    </location>
</feature>
<feature type="compositionally biased region" description="Low complexity" evidence="2">
    <location>
        <begin position="802"/>
        <end position="811"/>
    </location>
</feature>
<feature type="compositionally biased region" description="Low complexity" evidence="2">
    <location>
        <begin position="750"/>
        <end position="788"/>
    </location>
</feature>
<keyword evidence="1" id="KW-0233">DNA recombination</keyword>
<dbReference type="GO" id="GO:0016787">
    <property type="term" value="F:hydrolase activity"/>
    <property type="evidence" value="ECO:0007669"/>
    <property type="project" value="UniProtKB-KW"/>
</dbReference>
<dbReference type="InterPro" id="IPR049163">
    <property type="entry name" value="Pif1-like_2B_dom"/>
</dbReference>
<keyword evidence="1" id="KW-0234">DNA repair</keyword>
<dbReference type="Proteomes" id="UP000887578">
    <property type="component" value="Unplaced"/>
</dbReference>
<dbReference type="GO" id="GO:0005524">
    <property type="term" value="F:ATP binding"/>
    <property type="evidence" value="ECO:0007669"/>
    <property type="project" value="UniProtKB-KW"/>
</dbReference>
<feature type="compositionally biased region" description="Pro residues" evidence="2">
    <location>
        <begin position="722"/>
        <end position="731"/>
    </location>
</feature>
<dbReference type="AlphaFoldDB" id="A0A914PXC9"/>
<protein>
    <recommendedName>
        <fullName evidence="1">ATP-dependent DNA helicase</fullName>
        <ecNumber evidence="1">5.6.2.3</ecNumber>
    </recommendedName>
</protein>